<dbReference type="PROSITE" id="PS50931">
    <property type="entry name" value="HTH_LYSR"/>
    <property type="match status" value="1"/>
</dbReference>
<dbReference type="Pfam" id="PF00126">
    <property type="entry name" value="HTH_1"/>
    <property type="match status" value="1"/>
</dbReference>
<keyword evidence="4" id="KW-0804">Transcription</keyword>
<evidence type="ECO:0000259" key="5">
    <source>
        <dbReference type="PROSITE" id="PS50931"/>
    </source>
</evidence>
<dbReference type="Gene3D" id="3.40.190.10">
    <property type="entry name" value="Periplasmic binding protein-like II"/>
    <property type="match status" value="2"/>
</dbReference>
<dbReference type="PRINTS" id="PR00039">
    <property type="entry name" value="HTHLYSR"/>
</dbReference>
<dbReference type="InterPro" id="IPR036388">
    <property type="entry name" value="WH-like_DNA-bd_sf"/>
</dbReference>
<gene>
    <name evidence="6" type="primary">hcaR_1</name>
    <name evidence="6" type="ORF">SPTER_31360</name>
</gene>
<dbReference type="CDD" id="cd08414">
    <property type="entry name" value="PBP2_LTTR_aromatics_like"/>
    <property type="match status" value="1"/>
</dbReference>
<dbReference type="SUPFAM" id="SSF46785">
    <property type="entry name" value="Winged helix' DNA-binding domain"/>
    <property type="match status" value="1"/>
</dbReference>
<evidence type="ECO:0000256" key="2">
    <source>
        <dbReference type="ARBA" id="ARBA00023015"/>
    </source>
</evidence>
<evidence type="ECO:0000313" key="6">
    <source>
        <dbReference type="EMBL" id="QDR81724.1"/>
    </source>
</evidence>
<dbReference type="Proteomes" id="UP000320776">
    <property type="component" value="Chromosome"/>
</dbReference>
<organism evidence="6 7">
    <name type="scientific">Sporomusa termitida</name>
    <dbReference type="NCBI Taxonomy" id="2377"/>
    <lineage>
        <taxon>Bacteria</taxon>
        <taxon>Bacillati</taxon>
        <taxon>Bacillota</taxon>
        <taxon>Negativicutes</taxon>
        <taxon>Selenomonadales</taxon>
        <taxon>Sporomusaceae</taxon>
        <taxon>Sporomusa</taxon>
    </lineage>
</organism>
<dbReference type="InterPro" id="IPR000847">
    <property type="entry name" value="LysR_HTH_N"/>
</dbReference>
<evidence type="ECO:0000256" key="1">
    <source>
        <dbReference type="ARBA" id="ARBA00009437"/>
    </source>
</evidence>
<protein>
    <submittedName>
        <fullName evidence="6">Hca operon transcriptional activator HcaR</fullName>
    </submittedName>
</protein>
<dbReference type="SUPFAM" id="SSF53850">
    <property type="entry name" value="Periplasmic binding protein-like II"/>
    <property type="match status" value="1"/>
</dbReference>
<comment type="similarity">
    <text evidence="1">Belongs to the LysR transcriptional regulatory family.</text>
</comment>
<dbReference type="InterPro" id="IPR036390">
    <property type="entry name" value="WH_DNA-bd_sf"/>
</dbReference>
<keyword evidence="7" id="KW-1185">Reference proteome</keyword>
<dbReference type="GO" id="GO:0032993">
    <property type="term" value="C:protein-DNA complex"/>
    <property type="evidence" value="ECO:0007669"/>
    <property type="project" value="TreeGrafter"/>
</dbReference>
<dbReference type="GO" id="GO:0003700">
    <property type="term" value="F:DNA-binding transcription factor activity"/>
    <property type="evidence" value="ECO:0007669"/>
    <property type="project" value="InterPro"/>
</dbReference>
<name>A0A517DWJ4_9FIRM</name>
<keyword evidence="3" id="KW-0238">DNA-binding</keyword>
<feature type="domain" description="HTH lysR-type" evidence="5">
    <location>
        <begin position="1"/>
        <end position="58"/>
    </location>
</feature>
<keyword evidence="2" id="KW-0805">Transcription regulation</keyword>
<dbReference type="PANTHER" id="PTHR30346:SF0">
    <property type="entry name" value="HCA OPERON TRANSCRIPTIONAL ACTIVATOR HCAR"/>
    <property type="match status" value="1"/>
</dbReference>
<reference evidence="6 7" key="1">
    <citation type="submission" date="2019-02" db="EMBL/GenBank/DDBJ databases">
        <title>Closed genome of Sporomusa termitida DSM 4440.</title>
        <authorList>
            <person name="Poehlein A."/>
            <person name="Daniel R."/>
        </authorList>
    </citation>
    <scope>NUCLEOTIDE SEQUENCE [LARGE SCALE GENOMIC DNA]</scope>
    <source>
        <strain evidence="6 7">DSM 4440</strain>
    </source>
</reference>
<dbReference type="RefSeq" id="WP_144351184.1">
    <property type="nucleotide sequence ID" value="NZ_CP036259.1"/>
</dbReference>
<dbReference type="EMBL" id="CP036259">
    <property type="protein sequence ID" value="QDR81724.1"/>
    <property type="molecule type" value="Genomic_DNA"/>
</dbReference>
<dbReference type="Gene3D" id="1.10.10.10">
    <property type="entry name" value="Winged helix-like DNA-binding domain superfamily/Winged helix DNA-binding domain"/>
    <property type="match status" value="1"/>
</dbReference>
<proteinExistence type="inferred from homology"/>
<evidence type="ECO:0000256" key="4">
    <source>
        <dbReference type="ARBA" id="ARBA00023163"/>
    </source>
</evidence>
<dbReference type="InterPro" id="IPR005119">
    <property type="entry name" value="LysR_subst-bd"/>
</dbReference>
<evidence type="ECO:0000256" key="3">
    <source>
        <dbReference type="ARBA" id="ARBA00023125"/>
    </source>
</evidence>
<dbReference type="GO" id="GO:0003677">
    <property type="term" value="F:DNA binding"/>
    <property type="evidence" value="ECO:0007669"/>
    <property type="project" value="UniProtKB-KW"/>
</dbReference>
<dbReference type="Pfam" id="PF03466">
    <property type="entry name" value="LysR_substrate"/>
    <property type="match status" value="1"/>
</dbReference>
<dbReference type="KEGG" id="sted:SPTER_31360"/>
<sequence length="301" mass="33237">MELRHLHYFIAVAEELHFSRAASRLKMAQPPLSQQIQNLETEIGAPLFYRTKRQVALTEAGKVFLEKAYQIIADVQKAGVAARNTQQGKQGCLIVGFTGIATFNMLPRLIPAYRARYPLVELTLRQLGTTEQARALLQEELQVGILCLPVITAELNFEVVCRDAFVVALPQNHQLAECQSVDVRQLAPNSFIMTTRKVGEGYHDGIINICRHAGFEPRISQEVHELQTSVSLVAAGMGIALLPGSIQKLNIKGVVYRPLTNAIPPLETAIAWHKNEKSPRVENFLALARSVSPGVSTRGQA</sequence>
<evidence type="ECO:0000313" key="7">
    <source>
        <dbReference type="Proteomes" id="UP000320776"/>
    </source>
</evidence>
<dbReference type="AlphaFoldDB" id="A0A517DWJ4"/>
<dbReference type="FunFam" id="1.10.10.10:FF:000001">
    <property type="entry name" value="LysR family transcriptional regulator"/>
    <property type="match status" value="1"/>
</dbReference>
<dbReference type="OrthoDB" id="1677645at2"/>
<dbReference type="PANTHER" id="PTHR30346">
    <property type="entry name" value="TRANSCRIPTIONAL DUAL REGULATOR HCAR-RELATED"/>
    <property type="match status" value="1"/>
</dbReference>
<accession>A0A517DWJ4</accession>